<dbReference type="Gene3D" id="3.30.428.10">
    <property type="entry name" value="HIT-like"/>
    <property type="match status" value="1"/>
</dbReference>
<reference evidence="4" key="1">
    <citation type="submission" date="2016-06" db="EMBL/GenBank/DDBJ databases">
        <title>Four novel species of enterococci isolated from chicken manure.</title>
        <authorList>
            <person name="Van Tyne D."/>
        </authorList>
    </citation>
    <scope>NUCLEOTIDE SEQUENCE [LARGE SCALE GENOMIC DNA]</scope>
    <source>
        <strain evidence="4">JM9A</strain>
    </source>
</reference>
<keyword evidence="4" id="KW-1185">Reference proteome</keyword>
<feature type="short sequence motif" description="Histidine triad motif" evidence="1">
    <location>
        <begin position="92"/>
        <end position="96"/>
    </location>
</feature>
<evidence type="ECO:0000313" key="3">
    <source>
        <dbReference type="EMBL" id="MEO1781905.1"/>
    </source>
</evidence>
<dbReference type="PRINTS" id="PR00332">
    <property type="entry name" value="HISTRIAD"/>
</dbReference>
<dbReference type="PROSITE" id="PS51084">
    <property type="entry name" value="HIT_2"/>
    <property type="match status" value="1"/>
</dbReference>
<dbReference type="PANTHER" id="PTHR42997:SF1">
    <property type="entry name" value="AP-4-A PHOSPHORYLASE"/>
    <property type="match status" value="1"/>
</dbReference>
<dbReference type="InterPro" id="IPR011146">
    <property type="entry name" value="HIT-like"/>
</dbReference>
<dbReference type="Pfam" id="PF01230">
    <property type="entry name" value="HIT"/>
    <property type="match status" value="1"/>
</dbReference>
<comment type="caution">
    <text evidence="3">The sequence shown here is derived from an EMBL/GenBank/DDBJ whole genome shotgun (WGS) entry which is preliminary data.</text>
</comment>
<accession>A0ABV0F1H4</accession>
<dbReference type="PANTHER" id="PTHR42997">
    <property type="entry name" value="HIT FAMILY HYDROLASE"/>
    <property type="match status" value="1"/>
</dbReference>
<dbReference type="InterPro" id="IPR036265">
    <property type="entry name" value="HIT-like_sf"/>
</dbReference>
<dbReference type="Proteomes" id="UP001429357">
    <property type="component" value="Unassembled WGS sequence"/>
</dbReference>
<dbReference type="InterPro" id="IPR052908">
    <property type="entry name" value="AP-4-A_phosphorylase"/>
</dbReference>
<dbReference type="EMBL" id="MAEI02000001">
    <property type="protein sequence ID" value="MEO1781905.1"/>
    <property type="molecule type" value="Genomic_DNA"/>
</dbReference>
<organism evidence="3 4">
    <name type="scientific">Enterococcus diestrammenae</name>
    <dbReference type="NCBI Taxonomy" id="1155073"/>
    <lineage>
        <taxon>Bacteria</taxon>
        <taxon>Bacillati</taxon>
        <taxon>Bacillota</taxon>
        <taxon>Bacilli</taxon>
        <taxon>Lactobacillales</taxon>
        <taxon>Enterococcaceae</taxon>
        <taxon>Enterococcus</taxon>
    </lineage>
</organism>
<dbReference type="RefSeq" id="WP_161869200.1">
    <property type="nucleotide sequence ID" value="NZ_MAEI02000001.1"/>
</dbReference>
<dbReference type="SUPFAM" id="SSF54197">
    <property type="entry name" value="HIT-like"/>
    <property type="match status" value="1"/>
</dbReference>
<evidence type="ECO:0000313" key="4">
    <source>
        <dbReference type="Proteomes" id="UP001429357"/>
    </source>
</evidence>
<feature type="domain" description="HIT" evidence="2">
    <location>
        <begin position="1"/>
        <end position="107"/>
    </location>
</feature>
<name>A0ABV0F1H4_9ENTE</name>
<dbReference type="InterPro" id="IPR001310">
    <property type="entry name" value="Histidine_triad_HIT"/>
</dbReference>
<evidence type="ECO:0000259" key="2">
    <source>
        <dbReference type="PROSITE" id="PS51084"/>
    </source>
</evidence>
<proteinExistence type="predicted"/>
<reference evidence="3 4" key="2">
    <citation type="submission" date="2024-02" db="EMBL/GenBank/DDBJ databases">
        <title>The Genome Sequence of Enterococcus diestrammenae JM9A.</title>
        <authorList>
            <person name="Earl A."/>
            <person name="Manson A."/>
            <person name="Gilmore M."/>
            <person name="Sanders J."/>
            <person name="Shea T."/>
            <person name="Howe W."/>
            <person name="Livny J."/>
            <person name="Cuomo C."/>
            <person name="Neafsey D."/>
            <person name="Birren B."/>
        </authorList>
    </citation>
    <scope>NUCLEOTIDE SEQUENCE [LARGE SCALE GENOMIC DNA]</scope>
    <source>
        <strain evidence="3 4">JM9A</strain>
    </source>
</reference>
<evidence type="ECO:0000256" key="1">
    <source>
        <dbReference type="PROSITE-ProRule" id="PRU00464"/>
    </source>
</evidence>
<sequence>MTCCPFCSSLLEPVLENSWAWAIYDRHPVSPGHLLIIPKAHKLDYFHLSQVERLAIEELLIAAKAMLDHKFKPAGYNIGWNCGAAAGQTIFHCHCHVIPRYQGDTRHPKGGVRGVIPEKMAY</sequence>
<protein>
    <recommendedName>
        <fullName evidence="2">HIT domain-containing protein</fullName>
    </recommendedName>
</protein>
<gene>
    <name evidence="3" type="ORF">BAU18_001498</name>
</gene>